<evidence type="ECO:0000256" key="1">
    <source>
        <dbReference type="SAM" id="MobiDB-lite"/>
    </source>
</evidence>
<dbReference type="AlphaFoldDB" id="A0A016A4T3"/>
<organism evidence="2 3">
    <name type="scientific">Bacteroides fragilis str. 2-F-2 #4</name>
    <dbReference type="NCBI Taxonomy" id="1339280"/>
    <lineage>
        <taxon>Bacteria</taxon>
        <taxon>Pseudomonadati</taxon>
        <taxon>Bacteroidota</taxon>
        <taxon>Bacteroidia</taxon>
        <taxon>Bacteroidales</taxon>
        <taxon>Bacteroidaceae</taxon>
        <taxon>Bacteroides</taxon>
    </lineage>
</organism>
<dbReference type="Proteomes" id="UP000022272">
    <property type="component" value="Unassembled WGS sequence"/>
</dbReference>
<feature type="region of interest" description="Disordered" evidence="1">
    <location>
        <begin position="1"/>
        <end position="42"/>
    </location>
</feature>
<accession>A0A016A4T3</accession>
<comment type="caution">
    <text evidence="2">The sequence shown here is derived from an EMBL/GenBank/DDBJ whole genome shotgun (WGS) entry which is preliminary data.</text>
</comment>
<sequence>MIYLNATAPPSTRHLNRETENQTPEVLFQKSAIKQKEEKNLN</sequence>
<gene>
    <name evidence="2" type="ORF">M076_4789</name>
</gene>
<name>A0A016A4T3_BACFG</name>
<dbReference type="EMBL" id="JGDM01000131">
    <property type="protein sequence ID" value="EXZ42089.1"/>
    <property type="molecule type" value="Genomic_DNA"/>
</dbReference>
<reference evidence="2 3" key="1">
    <citation type="submission" date="2014-02" db="EMBL/GenBank/DDBJ databases">
        <authorList>
            <person name="Sears C."/>
            <person name="Carroll K."/>
            <person name="Sack B.R."/>
            <person name="Qadri F."/>
            <person name="Myers L.L."/>
            <person name="Chung G.-T."/>
            <person name="Escheverria P."/>
            <person name="Fraser C.M."/>
            <person name="Sadzewicz L."/>
            <person name="Shefchek K.A."/>
            <person name="Tallon L."/>
            <person name="Das S.P."/>
            <person name="Daugherty S."/>
            <person name="Mongodin E.F."/>
        </authorList>
    </citation>
    <scope>NUCLEOTIDE SEQUENCE [LARGE SCALE GENOMIC DNA]</scope>
    <source>
        <strain evidence="2 3">2-F-2 #4</strain>
    </source>
</reference>
<evidence type="ECO:0000313" key="2">
    <source>
        <dbReference type="EMBL" id="EXZ42089.1"/>
    </source>
</evidence>
<proteinExistence type="predicted"/>
<protein>
    <submittedName>
        <fullName evidence="2">Uncharacterized protein</fullName>
    </submittedName>
</protein>
<evidence type="ECO:0000313" key="3">
    <source>
        <dbReference type="Proteomes" id="UP000022272"/>
    </source>
</evidence>